<keyword evidence="4" id="KW-1003">Cell membrane</keyword>
<evidence type="ECO:0000313" key="12">
    <source>
        <dbReference type="EMBL" id="RXJ61640.1"/>
    </source>
</evidence>
<keyword evidence="3" id="KW-0813">Transport</keyword>
<keyword evidence="10 11" id="KW-0472">Membrane</keyword>
<dbReference type="GO" id="GO:0015087">
    <property type="term" value="F:cobalt ion transmembrane transporter activity"/>
    <property type="evidence" value="ECO:0007669"/>
    <property type="project" value="TreeGrafter"/>
</dbReference>
<organism evidence="12 13">
    <name type="scientific">Halarcobacter anaerophilus</name>
    <dbReference type="NCBI Taxonomy" id="877500"/>
    <lineage>
        <taxon>Bacteria</taxon>
        <taxon>Pseudomonadati</taxon>
        <taxon>Campylobacterota</taxon>
        <taxon>Epsilonproteobacteria</taxon>
        <taxon>Campylobacterales</taxon>
        <taxon>Arcobacteraceae</taxon>
        <taxon>Halarcobacter</taxon>
    </lineage>
</organism>
<sequence length="324" mass="37195">MDQNGLSHALILDKKGGAKEISYEQISSFEKSQGILWVHFDYTNPQAIQWITDKSNIDPIAVELLLAEDTRPRTIVLEDNVLLALRAVDLNPDSNPEEMISLRLFISENLIITTKKRDLLSIKDLLTLFKQKKGPVNSSEFLITITDRLTFRMDGTIDKIEDRVSEVEELLLESDDNMELRSKIAAIRREAITIRRYLSPQKEAISLLYHEKVSWLDDYNRIELREVNNQLVNYIEDLDSINEKITLIKDELTNIRSDQMNQRMYVLSIISVIFLPLSFLTGLFGINVGGIPGAQDSSSFEIFSVLLIGIGFLQFLILKKYKWI</sequence>
<dbReference type="Gene3D" id="3.30.460.20">
    <property type="entry name" value="CorA soluble domain-like"/>
    <property type="match status" value="1"/>
</dbReference>
<keyword evidence="8 11" id="KW-1133">Transmembrane helix</keyword>
<evidence type="ECO:0000256" key="5">
    <source>
        <dbReference type="ARBA" id="ARBA00022519"/>
    </source>
</evidence>
<dbReference type="SUPFAM" id="SSF143865">
    <property type="entry name" value="CorA soluble domain-like"/>
    <property type="match status" value="1"/>
</dbReference>
<keyword evidence="13" id="KW-1185">Reference proteome</keyword>
<evidence type="ECO:0000256" key="8">
    <source>
        <dbReference type="ARBA" id="ARBA00022989"/>
    </source>
</evidence>
<dbReference type="Pfam" id="PF01544">
    <property type="entry name" value="CorA"/>
    <property type="match status" value="1"/>
</dbReference>
<dbReference type="CDD" id="cd12833">
    <property type="entry name" value="ZntB-like_1"/>
    <property type="match status" value="1"/>
</dbReference>
<dbReference type="InterPro" id="IPR002523">
    <property type="entry name" value="MgTranspt_CorA/ZnTranspt_ZntB"/>
</dbReference>
<dbReference type="Proteomes" id="UP000290191">
    <property type="component" value="Unassembled WGS sequence"/>
</dbReference>
<dbReference type="PANTHER" id="PTHR46494:SF3">
    <property type="entry name" value="ZINC TRANSPORT PROTEIN ZNTB"/>
    <property type="match status" value="1"/>
</dbReference>
<accession>A0A4Q0XVN4</accession>
<dbReference type="RefSeq" id="WP_044415580.1">
    <property type="nucleotide sequence ID" value="NZ_CP041070.1"/>
</dbReference>
<dbReference type="InterPro" id="IPR045861">
    <property type="entry name" value="CorA_cytoplasmic_dom"/>
</dbReference>
<proteinExistence type="inferred from homology"/>
<dbReference type="GO" id="GO:0015095">
    <property type="term" value="F:magnesium ion transmembrane transporter activity"/>
    <property type="evidence" value="ECO:0007669"/>
    <property type="project" value="TreeGrafter"/>
</dbReference>
<dbReference type="GO" id="GO:0050897">
    <property type="term" value="F:cobalt ion binding"/>
    <property type="evidence" value="ECO:0007669"/>
    <property type="project" value="TreeGrafter"/>
</dbReference>
<keyword evidence="6 11" id="KW-0812">Transmembrane</keyword>
<dbReference type="AlphaFoldDB" id="A0A4Q0XVN4"/>
<evidence type="ECO:0000256" key="6">
    <source>
        <dbReference type="ARBA" id="ARBA00022692"/>
    </source>
</evidence>
<evidence type="ECO:0000313" key="13">
    <source>
        <dbReference type="Proteomes" id="UP000290191"/>
    </source>
</evidence>
<feature type="transmembrane region" description="Helical" evidence="11">
    <location>
        <begin position="264"/>
        <end position="286"/>
    </location>
</feature>
<evidence type="ECO:0000256" key="7">
    <source>
        <dbReference type="ARBA" id="ARBA00022833"/>
    </source>
</evidence>
<keyword evidence="5" id="KW-0997">Cell inner membrane</keyword>
<dbReference type="GO" id="GO:0000287">
    <property type="term" value="F:magnesium ion binding"/>
    <property type="evidence" value="ECO:0007669"/>
    <property type="project" value="TreeGrafter"/>
</dbReference>
<comment type="similarity">
    <text evidence="2">Belongs to the CorA metal ion transporter (MIT) (TC 1.A.35) family.</text>
</comment>
<comment type="caution">
    <text evidence="12">The sequence shown here is derived from an EMBL/GenBank/DDBJ whole genome shotgun (WGS) entry which is preliminary data.</text>
</comment>
<keyword evidence="9" id="KW-0406">Ion transport</keyword>
<dbReference type="GO" id="GO:0005886">
    <property type="term" value="C:plasma membrane"/>
    <property type="evidence" value="ECO:0007669"/>
    <property type="project" value="UniProtKB-SubCell"/>
</dbReference>
<keyword evidence="7" id="KW-0862">Zinc</keyword>
<name>A0A4Q0XVN4_9BACT</name>
<evidence type="ECO:0000256" key="3">
    <source>
        <dbReference type="ARBA" id="ARBA00022448"/>
    </source>
</evidence>
<protein>
    <submittedName>
        <fullName evidence="12">Zinc transporter ZntB</fullName>
    </submittedName>
</protein>
<feature type="transmembrane region" description="Helical" evidence="11">
    <location>
        <begin position="298"/>
        <end position="318"/>
    </location>
</feature>
<dbReference type="OrthoDB" id="9803484at2"/>
<evidence type="ECO:0000256" key="2">
    <source>
        <dbReference type="ARBA" id="ARBA00009765"/>
    </source>
</evidence>
<comment type="subcellular location">
    <subcellularLocation>
        <location evidence="1">Cell membrane</location>
        <topology evidence="1">Multi-pass membrane protein</topology>
    </subcellularLocation>
</comment>
<dbReference type="SUPFAM" id="SSF144083">
    <property type="entry name" value="Magnesium transport protein CorA, transmembrane region"/>
    <property type="match status" value="1"/>
</dbReference>
<evidence type="ECO:0000256" key="11">
    <source>
        <dbReference type="SAM" id="Phobius"/>
    </source>
</evidence>
<evidence type="ECO:0000256" key="10">
    <source>
        <dbReference type="ARBA" id="ARBA00023136"/>
    </source>
</evidence>
<dbReference type="Gene3D" id="1.20.58.340">
    <property type="entry name" value="Magnesium transport protein CorA, transmembrane region"/>
    <property type="match status" value="2"/>
</dbReference>
<dbReference type="PANTHER" id="PTHR46494">
    <property type="entry name" value="CORA FAMILY METAL ION TRANSPORTER (EUROFUNG)"/>
    <property type="match status" value="1"/>
</dbReference>
<dbReference type="STRING" id="877500.GCA_000935065_00673"/>
<reference evidence="12 13" key="1">
    <citation type="submission" date="2017-10" db="EMBL/GenBank/DDBJ databases">
        <title>Genomics of the genus Arcobacter.</title>
        <authorList>
            <person name="Perez-Cataluna A."/>
            <person name="Figueras M.J."/>
        </authorList>
    </citation>
    <scope>NUCLEOTIDE SEQUENCE [LARGE SCALE GENOMIC DNA]</scope>
    <source>
        <strain evidence="12 13">DSM 24636</strain>
    </source>
</reference>
<evidence type="ECO:0000256" key="1">
    <source>
        <dbReference type="ARBA" id="ARBA00004651"/>
    </source>
</evidence>
<gene>
    <name evidence="12" type="ORF">CRV06_12590</name>
</gene>
<evidence type="ECO:0000256" key="9">
    <source>
        <dbReference type="ARBA" id="ARBA00023065"/>
    </source>
</evidence>
<evidence type="ECO:0000256" key="4">
    <source>
        <dbReference type="ARBA" id="ARBA00022475"/>
    </source>
</evidence>
<dbReference type="InterPro" id="IPR045863">
    <property type="entry name" value="CorA_TM1_TM2"/>
</dbReference>
<dbReference type="EMBL" id="PDKO01000013">
    <property type="protein sequence ID" value="RXJ61640.1"/>
    <property type="molecule type" value="Genomic_DNA"/>
</dbReference>